<dbReference type="InterPro" id="IPR050886">
    <property type="entry name" value="RNA-binding_reg"/>
</dbReference>
<dbReference type="SUPFAM" id="SSF54928">
    <property type="entry name" value="RNA-binding domain, RBD"/>
    <property type="match status" value="2"/>
</dbReference>
<feature type="chain" id="PRO_5014139091" evidence="3">
    <location>
        <begin position="24"/>
        <end position="276"/>
    </location>
</feature>
<dbReference type="EMBL" id="KZ502164">
    <property type="protein sequence ID" value="PKU82706.1"/>
    <property type="molecule type" value="Genomic_DNA"/>
</dbReference>
<sequence length="276" mass="30903">MFTGTHLLPCLAFYCKTLPILFASLPKASLMESDQKGKGAATNVSVDNEGLWNSFMEKHLRSLTETLHKKEIVDLLVKLGMTFPRTAEQIRVTARLYLAYHRLDVYGLPEETTSETLCDAFSSSYGEIAEGHVMTDSATGKSRRFGFITFKNIESLQKALEKENTLVDSGQAFHHPPNERFDGAIATADVESRRLFVGNIPMNIPTKKLLGFFAKYGEIEEGSVIYDHETGESKGYGFVTFKTFEDATNAINDPDKLLGTNQLFVKRAHKYEPKNL</sequence>
<feature type="domain" description="RRM" evidence="4">
    <location>
        <begin position="193"/>
        <end position="270"/>
    </location>
</feature>
<dbReference type="SMART" id="SM00360">
    <property type="entry name" value="RRM"/>
    <property type="match status" value="2"/>
</dbReference>
<dbReference type="PANTHER" id="PTHR48024">
    <property type="entry name" value="GEO13361P1-RELATED"/>
    <property type="match status" value="1"/>
</dbReference>
<evidence type="ECO:0000313" key="6">
    <source>
        <dbReference type="Proteomes" id="UP000233837"/>
    </source>
</evidence>
<organism evidence="5 6">
    <name type="scientific">Dendrobium catenatum</name>
    <dbReference type="NCBI Taxonomy" id="906689"/>
    <lineage>
        <taxon>Eukaryota</taxon>
        <taxon>Viridiplantae</taxon>
        <taxon>Streptophyta</taxon>
        <taxon>Embryophyta</taxon>
        <taxon>Tracheophyta</taxon>
        <taxon>Spermatophyta</taxon>
        <taxon>Magnoliopsida</taxon>
        <taxon>Liliopsida</taxon>
        <taxon>Asparagales</taxon>
        <taxon>Orchidaceae</taxon>
        <taxon>Epidendroideae</taxon>
        <taxon>Malaxideae</taxon>
        <taxon>Dendrobiinae</taxon>
        <taxon>Dendrobium</taxon>
    </lineage>
</organism>
<evidence type="ECO:0000256" key="1">
    <source>
        <dbReference type="ARBA" id="ARBA00022884"/>
    </source>
</evidence>
<dbReference type="AlphaFoldDB" id="A0A2I0X470"/>
<name>A0A2I0X470_9ASPA</name>
<keyword evidence="3" id="KW-0732">Signal</keyword>
<feature type="signal peptide" evidence="3">
    <location>
        <begin position="1"/>
        <end position="23"/>
    </location>
</feature>
<dbReference type="InterPro" id="IPR000504">
    <property type="entry name" value="RRM_dom"/>
</dbReference>
<evidence type="ECO:0000256" key="3">
    <source>
        <dbReference type="SAM" id="SignalP"/>
    </source>
</evidence>
<evidence type="ECO:0000313" key="5">
    <source>
        <dbReference type="EMBL" id="PKU82706.1"/>
    </source>
</evidence>
<dbReference type="Gene3D" id="3.30.70.330">
    <property type="match status" value="2"/>
</dbReference>
<dbReference type="InterPro" id="IPR012677">
    <property type="entry name" value="Nucleotide-bd_a/b_plait_sf"/>
</dbReference>
<feature type="domain" description="RRM" evidence="4">
    <location>
        <begin position="101"/>
        <end position="197"/>
    </location>
</feature>
<dbReference type="Proteomes" id="UP000233837">
    <property type="component" value="Unassembled WGS sequence"/>
</dbReference>
<dbReference type="STRING" id="906689.A0A2I0X470"/>
<keyword evidence="6" id="KW-1185">Reference proteome</keyword>
<dbReference type="GO" id="GO:0003723">
    <property type="term" value="F:RNA binding"/>
    <property type="evidence" value="ECO:0007669"/>
    <property type="project" value="UniProtKB-UniRule"/>
</dbReference>
<accession>A0A2I0X470</accession>
<evidence type="ECO:0000259" key="4">
    <source>
        <dbReference type="PROSITE" id="PS50102"/>
    </source>
</evidence>
<evidence type="ECO:0000256" key="2">
    <source>
        <dbReference type="PROSITE-ProRule" id="PRU00176"/>
    </source>
</evidence>
<reference evidence="5 6" key="2">
    <citation type="journal article" date="2017" name="Nature">
        <title>The Apostasia genome and the evolution of orchids.</title>
        <authorList>
            <person name="Zhang G.Q."/>
            <person name="Liu K.W."/>
            <person name="Li Z."/>
            <person name="Lohaus R."/>
            <person name="Hsiao Y.Y."/>
            <person name="Niu S.C."/>
            <person name="Wang J.Y."/>
            <person name="Lin Y.C."/>
            <person name="Xu Q."/>
            <person name="Chen L.J."/>
            <person name="Yoshida K."/>
            <person name="Fujiwara S."/>
            <person name="Wang Z.W."/>
            <person name="Zhang Y.Q."/>
            <person name="Mitsuda N."/>
            <person name="Wang M."/>
            <person name="Liu G.H."/>
            <person name="Pecoraro L."/>
            <person name="Huang H.X."/>
            <person name="Xiao X.J."/>
            <person name="Lin M."/>
            <person name="Wu X.Y."/>
            <person name="Wu W.L."/>
            <person name="Chen Y.Y."/>
            <person name="Chang S.B."/>
            <person name="Sakamoto S."/>
            <person name="Ohme-Takagi M."/>
            <person name="Yagi M."/>
            <person name="Zeng S.J."/>
            <person name="Shen C.Y."/>
            <person name="Yeh C.M."/>
            <person name="Luo Y.B."/>
            <person name="Tsai W.C."/>
            <person name="Van de Peer Y."/>
            <person name="Liu Z.J."/>
        </authorList>
    </citation>
    <scope>NUCLEOTIDE SEQUENCE [LARGE SCALE GENOMIC DNA]</scope>
    <source>
        <tissue evidence="5">The whole plant</tissue>
    </source>
</reference>
<dbReference type="InterPro" id="IPR035979">
    <property type="entry name" value="RBD_domain_sf"/>
</dbReference>
<gene>
    <name evidence="5" type="ORF">MA16_Dca020285</name>
</gene>
<keyword evidence="5" id="KW-0687">Ribonucleoprotein</keyword>
<dbReference type="PROSITE" id="PS50102">
    <property type="entry name" value="RRM"/>
    <property type="match status" value="2"/>
</dbReference>
<protein>
    <submittedName>
        <fullName evidence="5">31 kDa ribonucleoprotein, chloroplastic</fullName>
    </submittedName>
</protein>
<proteinExistence type="predicted"/>
<keyword evidence="1 2" id="KW-0694">RNA-binding</keyword>
<dbReference type="GO" id="GO:1990904">
    <property type="term" value="C:ribonucleoprotein complex"/>
    <property type="evidence" value="ECO:0007669"/>
    <property type="project" value="UniProtKB-KW"/>
</dbReference>
<dbReference type="Pfam" id="PF00076">
    <property type="entry name" value="RRM_1"/>
    <property type="match status" value="2"/>
</dbReference>
<reference evidence="5 6" key="1">
    <citation type="journal article" date="2016" name="Sci. Rep.">
        <title>The Dendrobium catenatum Lindl. genome sequence provides insights into polysaccharide synthase, floral development and adaptive evolution.</title>
        <authorList>
            <person name="Zhang G.Q."/>
            <person name="Xu Q."/>
            <person name="Bian C."/>
            <person name="Tsai W.C."/>
            <person name="Yeh C.M."/>
            <person name="Liu K.W."/>
            <person name="Yoshida K."/>
            <person name="Zhang L.S."/>
            <person name="Chang S.B."/>
            <person name="Chen F."/>
            <person name="Shi Y."/>
            <person name="Su Y.Y."/>
            <person name="Zhang Y.Q."/>
            <person name="Chen L.J."/>
            <person name="Yin Y."/>
            <person name="Lin M."/>
            <person name="Huang H."/>
            <person name="Deng H."/>
            <person name="Wang Z.W."/>
            <person name="Zhu S.L."/>
            <person name="Zhao X."/>
            <person name="Deng C."/>
            <person name="Niu S.C."/>
            <person name="Huang J."/>
            <person name="Wang M."/>
            <person name="Liu G.H."/>
            <person name="Yang H.J."/>
            <person name="Xiao X.J."/>
            <person name="Hsiao Y.Y."/>
            <person name="Wu W.L."/>
            <person name="Chen Y.Y."/>
            <person name="Mitsuda N."/>
            <person name="Ohme-Takagi M."/>
            <person name="Luo Y.B."/>
            <person name="Van de Peer Y."/>
            <person name="Liu Z.J."/>
        </authorList>
    </citation>
    <scope>NUCLEOTIDE SEQUENCE [LARGE SCALE GENOMIC DNA]</scope>
    <source>
        <tissue evidence="5">The whole plant</tissue>
    </source>
</reference>
<dbReference type="PANTHER" id="PTHR48024:SF56">
    <property type="entry name" value="HETEROGENEOUS NUCLEAR RIBONUCLEOPROTEIN A0"/>
    <property type="match status" value="1"/>
</dbReference>